<proteinExistence type="predicted"/>
<reference evidence="1" key="2">
    <citation type="journal article" date="2022" name="New Phytol.">
        <title>Evolutionary transition to the ectomycorrhizal habit in the genomes of a hyperdiverse lineage of mushroom-forming fungi.</title>
        <authorList>
            <person name="Looney B."/>
            <person name="Miyauchi S."/>
            <person name="Morin E."/>
            <person name="Drula E."/>
            <person name="Courty P.E."/>
            <person name="Kohler A."/>
            <person name="Kuo A."/>
            <person name="LaButti K."/>
            <person name="Pangilinan J."/>
            <person name="Lipzen A."/>
            <person name="Riley R."/>
            <person name="Andreopoulos W."/>
            <person name="He G."/>
            <person name="Johnson J."/>
            <person name="Nolan M."/>
            <person name="Tritt A."/>
            <person name="Barry K.W."/>
            <person name="Grigoriev I.V."/>
            <person name="Nagy L.G."/>
            <person name="Hibbett D."/>
            <person name="Henrissat B."/>
            <person name="Matheny P.B."/>
            <person name="Labbe J."/>
            <person name="Martin F.M."/>
        </authorList>
    </citation>
    <scope>NUCLEOTIDE SEQUENCE</scope>
    <source>
        <strain evidence="1">EC-137</strain>
    </source>
</reference>
<feature type="non-terminal residue" evidence="1">
    <location>
        <position position="1"/>
    </location>
</feature>
<protein>
    <submittedName>
        <fullName evidence="1">Uncharacterized protein</fullName>
    </submittedName>
</protein>
<gene>
    <name evidence="1" type="ORF">K488DRAFT_24029</name>
</gene>
<dbReference type="Proteomes" id="UP000814128">
    <property type="component" value="Unassembled WGS sequence"/>
</dbReference>
<reference evidence="1" key="1">
    <citation type="submission" date="2021-02" db="EMBL/GenBank/DDBJ databases">
        <authorList>
            <consortium name="DOE Joint Genome Institute"/>
            <person name="Ahrendt S."/>
            <person name="Looney B.P."/>
            <person name="Miyauchi S."/>
            <person name="Morin E."/>
            <person name="Drula E."/>
            <person name="Courty P.E."/>
            <person name="Chicoki N."/>
            <person name="Fauchery L."/>
            <person name="Kohler A."/>
            <person name="Kuo A."/>
            <person name="Labutti K."/>
            <person name="Pangilinan J."/>
            <person name="Lipzen A."/>
            <person name="Riley R."/>
            <person name="Andreopoulos W."/>
            <person name="He G."/>
            <person name="Johnson J."/>
            <person name="Barry K.W."/>
            <person name="Grigoriev I.V."/>
            <person name="Nagy L."/>
            <person name="Hibbett D."/>
            <person name="Henrissat B."/>
            <person name="Matheny P.B."/>
            <person name="Labbe J."/>
            <person name="Martin F."/>
        </authorList>
    </citation>
    <scope>NUCLEOTIDE SEQUENCE</scope>
    <source>
        <strain evidence="1">EC-137</strain>
    </source>
</reference>
<feature type="non-terminal residue" evidence="1">
    <location>
        <position position="285"/>
    </location>
</feature>
<keyword evidence="2" id="KW-1185">Reference proteome</keyword>
<dbReference type="EMBL" id="MU273482">
    <property type="protein sequence ID" value="KAI0035593.1"/>
    <property type="molecule type" value="Genomic_DNA"/>
</dbReference>
<evidence type="ECO:0000313" key="1">
    <source>
        <dbReference type="EMBL" id="KAI0035593.1"/>
    </source>
</evidence>
<sequence>RKRPRLDLSVNPRERKRGKTVFGLVVGTLTKAKNEDKARSASEAAKKRQEIEERLQNKLKKETDSVRRAEEIKKDKATANRREEELQLKDSIYKLRRTRLPLLANFLSTSDLIPAEDADPNAPSSRHPLSFPPRSQPAPLFYLPAVLLPAQEALLTKRRVEVREAAEKEWETFHEERTVAVEEIKALRARVAEEDARKRAEREANRAEELKSTDKNKPTEEADADSAPPPDAENSNSADVQTDVAMDASSSEPTKEENKDKSTPAPERKEEPAPMQVDDDDAVEY</sequence>
<comment type="caution">
    <text evidence="1">The sequence shown here is derived from an EMBL/GenBank/DDBJ whole genome shotgun (WGS) entry which is preliminary data.</text>
</comment>
<organism evidence="1 2">
    <name type="scientific">Vararia minispora EC-137</name>
    <dbReference type="NCBI Taxonomy" id="1314806"/>
    <lineage>
        <taxon>Eukaryota</taxon>
        <taxon>Fungi</taxon>
        <taxon>Dikarya</taxon>
        <taxon>Basidiomycota</taxon>
        <taxon>Agaricomycotina</taxon>
        <taxon>Agaricomycetes</taxon>
        <taxon>Russulales</taxon>
        <taxon>Lachnocladiaceae</taxon>
        <taxon>Vararia</taxon>
    </lineage>
</organism>
<evidence type="ECO:0000313" key="2">
    <source>
        <dbReference type="Proteomes" id="UP000814128"/>
    </source>
</evidence>
<accession>A0ACB8QUV1</accession>
<name>A0ACB8QUV1_9AGAM</name>